<dbReference type="Pfam" id="PF00350">
    <property type="entry name" value="Dynamin_N"/>
    <property type="match status" value="1"/>
</dbReference>
<dbReference type="SUPFAM" id="SSF52540">
    <property type="entry name" value="P-loop containing nucleoside triphosphate hydrolases"/>
    <property type="match status" value="1"/>
</dbReference>
<sequence length="696" mass="77556">MSTDEKQKVSPAAIEQGEKESKSNDETSFGSFVDYNCTVLKLVSDLKRLRNFADELELNEAAKRIDEVLGRFEKDKFTIGVVGEFKRGKSTFINALLGSSILPADVLPTTATLNRISYDLNPHVVLQFKNGEKKDIPFDKLEAYVTKLSDESAAIAKTIEEATVFYPSHYCKNNVEIIDTPGLNDSAAMTEVTLSVLPKIDVAIMVILAQSPFSEHERDFLENQLLSVDLGRVIFVVNRIDDFNRLEDVNRTIEFVERSIQKYVIERAKQQFGADSPEYETYIKKIGKPRVFGLSAYQAIQAKQSDDATRLEESRFPAFENDLQKLLTEGRGAITLQIPVDRIISTCRDILHAVNLHRNTLTLESEKFERSYNESSKEITDLKRRKTEELEKVEAAKRETLEKIAPFVDELPGELKNSIEKAIENSEIDPKELNDREALNARLGKLIDNSLIRTSDKQATFLQLQIDNAIASEVERLSDFTRDVKDVMRKIEINFGAVKADSYVTGRGEAWAGAIAVFTGFGGLWSGYKQAGIKGAAIGTAASVGTAVVGGIALAVLGLPVTLPAIIGIGVASILPGSFLAKIAFKKDRIERFREKYKSAVLKEFEQALNKIDLKHKVHEQVYAAFEALREHVGKEVNAVLSDAESTLFVLRAQYERKTVMASTEQDNLHEIEQTTRSIGDAAEHLSKQLVKVIGI</sequence>
<keyword evidence="8" id="KW-1133">Transmembrane helix</keyword>
<feature type="compositionally biased region" description="Basic and acidic residues" evidence="7">
    <location>
        <begin position="16"/>
        <end position="25"/>
    </location>
</feature>
<dbReference type="AlphaFoldDB" id="A0A450XAD7"/>
<evidence type="ECO:0000256" key="4">
    <source>
        <dbReference type="ARBA" id="ARBA00023134"/>
    </source>
</evidence>
<keyword evidence="2" id="KW-0547">Nucleotide-binding</keyword>
<dbReference type="CDD" id="cd09912">
    <property type="entry name" value="DLP_2"/>
    <property type="match status" value="1"/>
</dbReference>
<protein>
    <submittedName>
        <fullName evidence="10">Dynamin family protein</fullName>
    </submittedName>
</protein>
<evidence type="ECO:0000256" key="5">
    <source>
        <dbReference type="ARBA" id="ARBA00023136"/>
    </source>
</evidence>
<proteinExistence type="predicted"/>
<gene>
    <name evidence="10" type="ORF">BECKMB1821G_GA0114241_101932</name>
</gene>
<dbReference type="InterPro" id="IPR027094">
    <property type="entry name" value="Mitofusin_fam"/>
</dbReference>
<evidence type="ECO:0000256" key="2">
    <source>
        <dbReference type="ARBA" id="ARBA00022741"/>
    </source>
</evidence>
<dbReference type="Gene3D" id="3.40.50.300">
    <property type="entry name" value="P-loop containing nucleotide triphosphate hydrolases"/>
    <property type="match status" value="1"/>
</dbReference>
<dbReference type="InterPro" id="IPR045063">
    <property type="entry name" value="Dynamin_N"/>
</dbReference>
<evidence type="ECO:0000256" key="8">
    <source>
        <dbReference type="SAM" id="Phobius"/>
    </source>
</evidence>
<keyword evidence="6" id="KW-0175">Coiled coil</keyword>
<organism evidence="10">
    <name type="scientific">Candidatus Kentrum sp. MB</name>
    <dbReference type="NCBI Taxonomy" id="2138164"/>
    <lineage>
        <taxon>Bacteria</taxon>
        <taxon>Pseudomonadati</taxon>
        <taxon>Pseudomonadota</taxon>
        <taxon>Gammaproteobacteria</taxon>
        <taxon>Candidatus Kentrum</taxon>
    </lineage>
</organism>
<dbReference type="GO" id="GO:0016020">
    <property type="term" value="C:membrane"/>
    <property type="evidence" value="ECO:0007669"/>
    <property type="project" value="UniProtKB-SubCell"/>
</dbReference>
<dbReference type="PANTHER" id="PTHR10465">
    <property type="entry name" value="TRANSMEMBRANE GTPASE FZO1"/>
    <property type="match status" value="1"/>
</dbReference>
<dbReference type="InterPro" id="IPR027417">
    <property type="entry name" value="P-loop_NTPase"/>
</dbReference>
<comment type="subcellular location">
    <subcellularLocation>
        <location evidence="1">Membrane</location>
    </subcellularLocation>
</comment>
<dbReference type="GO" id="GO:0003924">
    <property type="term" value="F:GTPase activity"/>
    <property type="evidence" value="ECO:0007669"/>
    <property type="project" value="InterPro"/>
</dbReference>
<feature type="region of interest" description="Disordered" evidence="7">
    <location>
        <begin position="1"/>
        <end position="26"/>
    </location>
</feature>
<feature type="domain" description="Dynamin N-terminal" evidence="9">
    <location>
        <begin position="79"/>
        <end position="239"/>
    </location>
</feature>
<evidence type="ECO:0000313" key="10">
    <source>
        <dbReference type="EMBL" id="VFK26233.1"/>
    </source>
</evidence>
<accession>A0A450XAD7</accession>
<name>A0A450XAD7_9GAMM</name>
<keyword evidence="5 8" id="KW-0472">Membrane</keyword>
<dbReference type="PANTHER" id="PTHR10465:SF0">
    <property type="entry name" value="SARCALUMENIN"/>
    <property type="match status" value="1"/>
</dbReference>
<evidence type="ECO:0000256" key="6">
    <source>
        <dbReference type="SAM" id="Coils"/>
    </source>
</evidence>
<evidence type="ECO:0000256" key="1">
    <source>
        <dbReference type="ARBA" id="ARBA00004370"/>
    </source>
</evidence>
<dbReference type="GO" id="GO:0008053">
    <property type="term" value="P:mitochondrial fusion"/>
    <property type="evidence" value="ECO:0007669"/>
    <property type="project" value="TreeGrafter"/>
</dbReference>
<keyword evidence="4" id="KW-0342">GTP-binding</keyword>
<evidence type="ECO:0000256" key="3">
    <source>
        <dbReference type="ARBA" id="ARBA00022801"/>
    </source>
</evidence>
<feature type="transmembrane region" description="Helical" evidence="8">
    <location>
        <begin position="510"/>
        <end position="528"/>
    </location>
</feature>
<dbReference type="GO" id="GO:0005525">
    <property type="term" value="F:GTP binding"/>
    <property type="evidence" value="ECO:0007669"/>
    <property type="project" value="UniProtKB-KW"/>
</dbReference>
<feature type="coiled-coil region" evidence="6">
    <location>
        <begin position="365"/>
        <end position="403"/>
    </location>
</feature>
<keyword evidence="3" id="KW-0378">Hydrolase</keyword>
<dbReference type="EMBL" id="CAADFO010000019">
    <property type="protein sequence ID" value="VFK26233.1"/>
    <property type="molecule type" value="Genomic_DNA"/>
</dbReference>
<reference evidence="10" key="1">
    <citation type="submission" date="2019-02" db="EMBL/GenBank/DDBJ databases">
        <authorList>
            <person name="Gruber-Vodicka R. H."/>
            <person name="Seah K. B. B."/>
        </authorList>
    </citation>
    <scope>NUCLEOTIDE SEQUENCE</scope>
    <source>
        <strain evidence="10">BECK_BZ197</strain>
    </source>
</reference>
<evidence type="ECO:0000259" key="9">
    <source>
        <dbReference type="Pfam" id="PF00350"/>
    </source>
</evidence>
<feature type="transmembrane region" description="Helical" evidence="8">
    <location>
        <begin position="535"/>
        <end position="559"/>
    </location>
</feature>
<feature type="transmembrane region" description="Helical" evidence="8">
    <location>
        <begin position="565"/>
        <end position="585"/>
    </location>
</feature>
<keyword evidence="8" id="KW-0812">Transmembrane</keyword>
<evidence type="ECO:0000256" key="7">
    <source>
        <dbReference type="SAM" id="MobiDB-lite"/>
    </source>
</evidence>